<sequence length="418" mass="46109">MKKIYHILLIMLAMSFGLIACTEETPFSTATENDDPRILDPLFPDQVNGELPVVSNISRDANFSMTLTVTPADYTTVTWFIDGEEIQTGKEIDLALKAGTYHLKVTATTSIGKSTYREGLIQVNPLADDPWATEIGFERIITTGAKAQLYGNNLDKVNSIVIGRKTATDIAYTENGENSYIEYTVPEGLADGTYRIILVDNGGNEYGGNKVTVTSDALITAGSERTTANSEWVMTGINLNQIESFTFGGQTVSSFIRQSETEIAFTCPSLEDGEYTLTGRTTSGKEVMFYTTAGNITEQTVVVSSERVLWEGHHYVSWDLPDDNPNKTFNLIGKDVFASIKAGAVLSIYYSVNSADEYHQLRTTTGWWNDLPGTAVIEFQEDGVKQIQLTQEVLDKIQTEDGFLCIGHGYYVDRISVQ</sequence>
<reference evidence="2 3" key="1">
    <citation type="submission" date="2008-04" db="EMBL/GenBank/DDBJ databases">
        <title>Draft genome sequence of Bacteroides coprocola (DSM 17136).</title>
        <authorList>
            <person name="Sudarsanam P."/>
            <person name="Ley R."/>
            <person name="Guruge J."/>
            <person name="Turnbaugh P.J."/>
            <person name="Mahowald M."/>
            <person name="Liep D."/>
            <person name="Gordon J."/>
        </authorList>
    </citation>
    <scope>NUCLEOTIDE SEQUENCE [LARGE SCALE GENOMIC DNA]</scope>
    <source>
        <strain evidence="2 3">DSM 17136</strain>
    </source>
</reference>
<dbReference type="STRING" id="470145.BACCOP_01371"/>
<evidence type="ECO:0008006" key="4">
    <source>
        <dbReference type="Google" id="ProtNLM"/>
    </source>
</evidence>
<dbReference type="PROSITE" id="PS51257">
    <property type="entry name" value="PROKAR_LIPOPROTEIN"/>
    <property type="match status" value="1"/>
</dbReference>
<proteinExistence type="predicted"/>
<dbReference type="eggNOG" id="ENOG502Z9IJ">
    <property type="taxonomic scope" value="Bacteria"/>
</dbReference>
<gene>
    <name evidence="2" type="ORF">BACCOP_01371</name>
</gene>
<reference evidence="2 3" key="2">
    <citation type="submission" date="2008-04" db="EMBL/GenBank/DDBJ databases">
        <authorList>
            <person name="Fulton L."/>
            <person name="Clifton S."/>
            <person name="Fulton B."/>
            <person name="Xu J."/>
            <person name="Minx P."/>
            <person name="Pepin K.H."/>
            <person name="Johnson M."/>
            <person name="Thiruvilangam P."/>
            <person name="Bhonagiri V."/>
            <person name="Nash W.E."/>
            <person name="Mardis E.R."/>
            <person name="Wilson R.K."/>
        </authorList>
    </citation>
    <scope>NUCLEOTIDE SEQUENCE [LARGE SCALE GENOMIC DNA]</scope>
    <source>
        <strain evidence="2 3">DSM 17136</strain>
    </source>
</reference>
<organism evidence="2 3">
    <name type="scientific">Phocaeicola coprocola DSM 17136</name>
    <dbReference type="NCBI Taxonomy" id="470145"/>
    <lineage>
        <taxon>Bacteria</taxon>
        <taxon>Pseudomonadati</taxon>
        <taxon>Bacteroidota</taxon>
        <taxon>Bacteroidia</taxon>
        <taxon>Bacteroidales</taxon>
        <taxon>Bacteroidaceae</taxon>
        <taxon>Phocaeicola</taxon>
    </lineage>
</organism>
<evidence type="ECO:0000313" key="3">
    <source>
        <dbReference type="Proteomes" id="UP000003146"/>
    </source>
</evidence>
<keyword evidence="1" id="KW-0732">Signal</keyword>
<dbReference type="Gene3D" id="2.60.40.10">
    <property type="entry name" value="Immunoglobulins"/>
    <property type="match status" value="1"/>
</dbReference>
<feature type="chain" id="PRO_5002789964" description="Bacteroidetes PKD-like domain-containing protein" evidence="1">
    <location>
        <begin position="21"/>
        <end position="418"/>
    </location>
</feature>
<dbReference type="AlphaFoldDB" id="B3JHK9"/>
<dbReference type="InterPro" id="IPR013783">
    <property type="entry name" value="Ig-like_fold"/>
</dbReference>
<comment type="caution">
    <text evidence="2">The sequence shown here is derived from an EMBL/GenBank/DDBJ whole genome shotgun (WGS) entry which is preliminary data.</text>
</comment>
<dbReference type="EMBL" id="ABIY02000075">
    <property type="protein sequence ID" value="EDV01526.1"/>
    <property type="molecule type" value="Genomic_DNA"/>
</dbReference>
<evidence type="ECO:0000256" key="1">
    <source>
        <dbReference type="SAM" id="SignalP"/>
    </source>
</evidence>
<name>B3JHK9_9BACT</name>
<dbReference type="HOGENOM" id="CLU_661983_0_0_10"/>
<dbReference type="RefSeq" id="WP_007566308.1">
    <property type="nucleotide sequence ID" value="NZ_DS981452.1"/>
</dbReference>
<protein>
    <recommendedName>
        <fullName evidence="4">Bacteroidetes PKD-like domain-containing protein</fullName>
    </recommendedName>
</protein>
<dbReference type="Proteomes" id="UP000003146">
    <property type="component" value="Unassembled WGS sequence"/>
</dbReference>
<dbReference type="OrthoDB" id="1062282at2"/>
<feature type="signal peptide" evidence="1">
    <location>
        <begin position="1"/>
        <end position="20"/>
    </location>
</feature>
<accession>B3JHK9</accession>
<evidence type="ECO:0000313" key="2">
    <source>
        <dbReference type="EMBL" id="EDV01526.1"/>
    </source>
</evidence>